<proteinExistence type="predicted"/>
<name>A0ABN6TKX1_9BURK</name>
<dbReference type="RefSeq" id="WP_281909898.1">
    <property type="nucleotide sequence ID" value="NZ_AP026966.1"/>
</dbReference>
<dbReference type="InterPro" id="IPR007345">
    <property type="entry name" value="Polysacch_pyruvyl_Trfase"/>
</dbReference>
<dbReference type="EMBL" id="AP026966">
    <property type="protein sequence ID" value="BDT60634.1"/>
    <property type="molecule type" value="Genomic_DNA"/>
</dbReference>
<protein>
    <recommendedName>
        <fullName evidence="1">Polysaccharide pyruvyl transferase domain-containing protein</fullName>
    </recommendedName>
</protein>
<evidence type="ECO:0000313" key="3">
    <source>
        <dbReference type="Proteomes" id="UP001163336"/>
    </source>
</evidence>
<organism evidence="2 3">
    <name type="scientific">Massilia varians</name>
    <dbReference type="NCBI Taxonomy" id="457921"/>
    <lineage>
        <taxon>Bacteria</taxon>
        <taxon>Pseudomonadati</taxon>
        <taxon>Pseudomonadota</taxon>
        <taxon>Betaproteobacteria</taxon>
        <taxon>Burkholderiales</taxon>
        <taxon>Oxalobacteraceae</taxon>
        <taxon>Telluria group</taxon>
        <taxon>Massilia</taxon>
    </lineage>
</organism>
<evidence type="ECO:0000313" key="2">
    <source>
        <dbReference type="EMBL" id="BDT60634.1"/>
    </source>
</evidence>
<accession>A0ABN6TKX1</accession>
<gene>
    <name evidence="2" type="ORF">MasN3_41280</name>
</gene>
<dbReference type="Proteomes" id="UP001163336">
    <property type="component" value="Chromosome"/>
</dbReference>
<dbReference type="Pfam" id="PF04230">
    <property type="entry name" value="PS_pyruv_trans"/>
    <property type="match status" value="1"/>
</dbReference>
<evidence type="ECO:0000259" key="1">
    <source>
        <dbReference type="Pfam" id="PF04230"/>
    </source>
</evidence>
<sequence length="370" mass="41643">MKIALITIHWAANFGAALQTFATQSVLNHMGHHVAIIDYRNAKVAKTMMPIRFGSAPRDILRVAKDLLRFSPRLRTIRKFKNFLKRYIHLTERINTIADLKSLETQYDAFVSGSDQVWNPLTINDNGEFDRAYFLDFIKTKRKVSYASSMGSYKLSSEKSSEITQLLCSYDALAVRESGTCAVLSGLLEREVEHVLDPTLLLTAEEWVHALDLHNASSEKKSNYVLAYALHRDSLFRETAQQVAKQLGYELIAIDQDPILGYKTDYHLKDAGPNEFVSLINGASYIVTSSFHGTAFALNFRKQFVSVVPTSGANRIESLLDAVGLRNRLISSKDGIAKVIGEHIEFDEPLEKLSQLRAHSLDYLERALIS</sequence>
<feature type="domain" description="Polysaccharide pyruvyl transferase" evidence="1">
    <location>
        <begin position="13"/>
        <end position="307"/>
    </location>
</feature>
<reference evidence="2" key="1">
    <citation type="submission" date="2022-11" db="EMBL/GenBank/DDBJ databases">
        <title>Isolation and characterization of PLA-degrading bacterium Massilia sp. from Antarctic soil.</title>
        <authorList>
            <person name="Sato K."/>
            <person name="Gomez-Fuentes C."/>
            <person name="Ahmad S.A."/>
            <person name="Zulkharnain A."/>
        </authorList>
    </citation>
    <scope>NUCLEOTIDE SEQUENCE</scope>
    <source>
        <strain evidence="2">N-3</strain>
    </source>
</reference>
<keyword evidence="3" id="KW-1185">Reference proteome</keyword>